<proteinExistence type="predicted"/>
<protein>
    <submittedName>
        <fullName evidence="1">Uncharacterized protein</fullName>
    </submittedName>
</protein>
<evidence type="ECO:0000313" key="2">
    <source>
        <dbReference type="Proteomes" id="UP000467636"/>
    </source>
</evidence>
<keyword evidence="2" id="KW-1185">Reference proteome</keyword>
<dbReference type="AlphaFoldDB" id="A0AAD1MGU5"/>
<dbReference type="RefSeq" id="WP_264069718.1">
    <property type="nucleotide sequence ID" value="NZ_AP022564.1"/>
</dbReference>
<sequence>MTAFLSTLGITAATATIGAGLMGQTTVALCVGLVSSAFFAGRMC</sequence>
<evidence type="ECO:0000313" key="1">
    <source>
        <dbReference type="EMBL" id="BBX24012.1"/>
    </source>
</evidence>
<accession>A0AAD1MGU5</accession>
<dbReference type="Proteomes" id="UP000467636">
    <property type="component" value="Chromosome"/>
</dbReference>
<gene>
    <name evidence="1" type="ORF">MTER_34230</name>
</gene>
<name>A0AAD1MGU5_9MYCO</name>
<dbReference type="EMBL" id="AP022564">
    <property type="protein sequence ID" value="BBX24012.1"/>
    <property type="molecule type" value="Genomic_DNA"/>
</dbReference>
<organism evidence="1 2">
    <name type="scientific">Mycolicibacter terrae</name>
    <dbReference type="NCBI Taxonomy" id="1788"/>
    <lineage>
        <taxon>Bacteria</taxon>
        <taxon>Bacillati</taxon>
        <taxon>Actinomycetota</taxon>
        <taxon>Actinomycetes</taxon>
        <taxon>Mycobacteriales</taxon>
        <taxon>Mycobacteriaceae</taxon>
        <taxon>Mycolicibacter</taxon>
    </lineage>
</organism>
<reference evidence="1 2" key="1">
    <citation type="journal article" date="2019" name="Emerg. Microbes Infect.">
        <title>Comprehensive subspecies identification of 175 nontuberculous mycobacteria species based on 7547 genomic profiles.</title>
        <authorList>
            <person name="Matsumoto Y."/>
            <person name="Kinjo T."/>
            <person name="Motooka D."/>
            <person name="Nabeya D."/>
            <person name="Jung N."/>
            <person name="Uechi K."/>
            <person name="Horii T."/>
            <person name="Iida T."/>
            <person name="Fujita J."/>
            <person name="Nakamura S."/>
        </authorList>
    </citation>
    <scope>NUCLEOTIDE SEQUENCE [LARGE SCALE GENOMIC DNA]</scope>
    <source>
        <strain evidence="1 2">JCM 12143</strain>
    </source>
</reference>